<dbReference type="EC" id="2.7.13.3" evidence="2"/>
<evidence type="ECO:0000256" key="6">
    <source>
        <dbReference type="SAM" id="Phobius"/>
    </source>
</evidence>
<proteinExistence type="predicted"/>
<keyword evidence="6" id="KW-1133">Transmembrane helix</keyword>
<keyword evidence="3" id="KW-0597">Phosphoprotein</keyword>
<evidence type="ECO:0000256" key="1">
    <source>
        <dbReference type="ARBA" id="ARBA00000085"/>
    </source>
</evidence>
<comment type="catalytic activity">
    <reaction evidence="1">
        <text>ATP + protein L-histidine = ADP + protein N-phospho-L-histidine.</text>
        <dbReference type="EC" id="2.7.13.3"/>
    </reaction>
</comment>
<dbReference type="EMBL" id="CP047895">
    <property type="protein sequence ID" value="QHL91141.1"/>
    <property type="molecule type" value="Genomic_DNA"/>
</dbReference>
<evidence type="ECO:0000313" key="7">
    <source>
        <dbReference type="EMBL" id="QHL91141.1"/>
    </source>
</evidence>
<dbReference type="PANTHER" id="PTHR45436:SF5">
    <property type="entry name" value="SENSOR HISTIDINE KINASE TRCS"/>
    <property type="match status" value="1"/>
</dbReference>
<evidence type="ECO:0000256" key="4">
    <source>
        <dbReference type="ARBA" id="ARBA00022679"/>
    </source>
</evidence>
<sequence>MLAWVLAGLLVLGISASLLFRRHVEGVYHFELQEHLVELVGLTTFDARGNPSLARPLSDPRYGVPGSGFYWQITGDTAGTLRSPSLVRGRFDPELAHTRSITHVAGDGPTGRAMVYGIVRPHPFRPDQLHFIIATDMRHLDGIVRGFQRDLFAWLAASGLLLIAGALVALRFATLPLDRLGKRITRVRTGEEGRMGTAWPAEIAPLAHDLDRLIESREAMVASARIEAGNLAHGLRTSLAVLTDEAENLSNTATGKTLLSECQAMTRKLDWHLARARAAAGQGAVIETVLPDAFAPSLAPWNACTQHAALSSSPRDRLSG</sequence>
<feature type="transmembrane region" description="Helical" evidence="6">
    <location>
        <begin position="151"/>
        <end position="173"/>
    </location>
</feature>
<accession>A0A7Z2S883</accession>
<evidence type="ECO:0000313" key="8">
    <source>
        <dbReference type="Proteomes" id="UP000464468"/>
    </source>
</evidence>
<organism evidence="7 8">
    <name type="scientific">Sphingomonas changnyeongensis</name>
    <dbReference type="NCBI Taxonomy" id="2698679"/>
    <lineage>
        <taxon>Bacteria</taxon>
        <taxon>Pseudomonadati</taxon>
        <taxon>Pseudomonadota</taxon>
        <taxon>Alphaproteobacteria</taxon>
        <taxon>Sphingomonadales</taxon>
        <taxon>Sphingomonadaceae</taxon>
        <taxon>Sphingomonas</taxon>
    </lineage>
</organism>
<gene>
    <name evidence="7" type="ORF">GVO57_10325</name>
</gene>
<dbReference type="InterPro" id="IPR050428">
    <property type="entry name" value="TCS_sensor_his_kinase"/>
</dbReference>
<dbReference type="PANTHER" id="PTHR45436">
    <property type="entry name" value="SENSOR HISTIDINE KINASE YKOH"/>
    <property type="match status" value="1"/>
</dbReference>
<evidence type="ECO:0000256" key="2">
    <source>
        <dbReference type="ARBA" id="ARBA00012438"/>
    </source>
</evidence>
<dbReference type="AlphaFoldDB" id="A0A7Z2S883"/>
<keyword evidence="4" id="KW-0808">Transferase</keyword>
<dbReference type="Proteomes" id="UP000464468">
    <property type="component" value="Chromosome"/>
</dbReference>
<dbReference type="GO" id="GO:0005886">
    <property type="term" value="C:plasma membrane"/>
    <property type="evidence" value="ECO:0007669"/>
    <property type="project" value="TreeGrafter"/>
</dbReference>
<keyword evidence="8" id="KW-1185">Reference proteome</keyword>
<protein>
    <recommendedName>
        <fullName evidence="2">histidine kinase</fullName>
        <ecNumber evidence="2">2.7.13.3</ecNumber>
    </recommendedName>
</protein>
<evidence type="ECO:0000256" key="5">
    <source>
        <dbReference type="ARBA" id="ARBA00022777"/>
    </source>
</evidence>
<dbReference type="GO" id="GO:0000160">
    <property type="term" value="P:phosphorelay signal transduction system"/>
    <property type="evidence" value="ECO:0007669"/>
    <property type="project" value="TreeGrafter"/>
</dbReference>
<name>A0A7Z2S883_9SPHN</name>
<dbReference type="KEGG" id="schy:GVO57_10325"/>
<dbReference type="RefSeq" id="WP_160593071.1">
    <property type="nucleotide sequence ID" value="NZ_CP047895.1"/>
</dbReference>
<dbReference type="GO" id="GO:0004673">
    <property type="term" value="F:protein histidine kinase activity"/>
    <property type="evidence" value="ECO:0007669"/>
    <property type="project" value="UniProtKB-EC"/>
</dbReference>
<evidence type="ECO:0000256" key="3">
    <source>
        <dbReference type="ARBA" id="ARBA00022553"/>
    </source>
</evidence>
<keyword evidence="6" id="KW-0472">Membrane</keyword>
<reference evidence="7 8" key="1">
    <citation type="submission" date="2020-01" db="EMBL/GenBank/DDBJ databases">
        <title>Sphingomonas sp. C33 whole genome sequece.</title>
        <authorList>
            <person name="Park C."/>
        </authorList>
    </citation>
    <scope>NUCLEOTIDE SEQUENCE [LARGE SCALE GENOMIC DNA]</scope>
    <source>
        <strain evidence="7 8">C33</strain>
    </source>
</reference>
<keyword evidence="6" id="KW-0812">Transmembrane</keyword>
<keyword evidence="5" id="KW-0418">Kinase</keyword>